<comment type="similarity">
    <text evidence="2">Belongs to the monovalent cation:proton antiporter 1 (CPA1) transporter (TC 2.A.36) family.</text>
</comment>
<dbReference type="GO" id="GO:0016020">
    <property type="term" value="C:membrane"/>
    <property type="evidence" value="ECO:0007669"/>
    <property type="project" value="UniProtKB-SubCell"/>
</dbReference>
<dbReference type="InterPro" id="IPR006153">
    <property type="entry name" value="Cation/H_exchanger_TM"/>
</dbReference>
<feature type="domain" description="Cation/H+ exchanger transmembrane" evidence="11">
    <location>
        <begin position="46"/>
        <end position="242"/>
    </location>
</feature>
<feature type="transmembrane region" description="Helical" evidence="10">
    <location>
        <begin position="98"/>
        <end position="118"/>
    </location>
</feature>
<comment type="subcellular location">
    <subcellularLocation>
        <location evidence="1">Membrane</location>
        <topology evidence="1">Multi-pass membrane protein</topology>
    </subcellularLocation>
</comment>
<organism evidence="12 13">
    <name type="scientific">Pan troglodytes</name>
    <name type="common">Chimpanzee</name>
    <dbReference type="NCBI Taxonomy" id="9598"/>
    <lineage>
        <taxon>Eukaryota</taxon>
        <taxon>Metazoa</taxon>
        <taxon>Chordata</taxon>
        <taxon>Craniata</taxon>
        <taxon>Vertebrata</taxon>
        <taxon>Euteleostomi</taxon>
        <taxon>Mammalia</taxon>
        <taxon>Eutheria</taxon>
        <taxon>Euarchontoglires</taxon>
        <taxon>Primates</taxon>
        <taxon>Haplorrhini</taxon>
        <taxon>Catarrhini</taxon>
        <taxon>Hominidae</taxon>
        <taxon>Pan</taxon>
    </lineage>
</organism>
<dbReference type="Proteomes" id="UP000236370">
    <property type="component" value="Unassembled WGS sequence"/>
</dbReference>
<dbReference type="GO" id="GO:0015385">
    <property type="term" value="F:sodium:proton antiporter activity"/>
    <property type="evidence" value="ECO:0007669"/>
    <property type="project" value="InterPro"/>
</dbReference>
<feature type="transmembrane region" description="Helical" evidence="10">
    <location>
        <begin position="224"/>
        <end position="243"/>
    </location>
</feature>
<keyword evidence="7" id="KW-0406">Ion transport</keyword>
<evidence type="ECO:0000256" key="2">
    <source>
        <dbReference type="ARBA" id="ARBA00007367"/>
    </source>
</evidence>
<dbReference type="Gene3D" id="6.10.140.1330">
    <property type="match status" value="1"/>
</dbReference>
<evidence type="ECO:0000256" key="7">
    <source>
        <dbReference type="ARBA" id="ARBA00023065"/>
    </source>
</evidence>
<evidence type="ECO:0000256" key="5">
    <source>
        <dbReference type="ARBA" id="ARBA00022989"/>
    </source>
</evidence>
<evidence type="ECO:0000256" key="10">
    <source>
        <dbReference type="SAM" id="Phobius"/>
    </source>
</evidence>
<proteinExistence type="inferred from homology"/>
<comment type="caution">
    <text evidence="12">The sequence shown here is derived from an EMBL/GenBank/DDBJ whole genome shotgun (WGS) entry which is preliminary data.</text>
</comment>
<keyword evidence="8 10" id="KW-0472">Membrane</keyword>
<dbReference type="InterPro" id="IPR018422">
    <property type="entry name" value="Cation/H_exchanger_CPA1"/>
</dbReference>
<dbReference type="PANTHER" id="PTHR10110">
    <property type="entry name" value="SODIUM/HYDROGEN EXCHANGER"/>
    <property type="match status" value="1"/>
</dbReference>
<dbReference type="EMBL" id="NBAG03000241">
    <property type="protein sequence ID" value="PNI64124.1"/>
    <property type="molecule type" value="Genomic_DNA"/>
</dbReference>
<evidence type="ECO:0000259" key="11">
    <source>
        <dbReference type="Pfam" id="PF00999"/>
    </source>
</evidence>
<feature type="transmembrane region" description="Helical" evidence="10">
    <location>
        <begin position="159"/>
        <end position="178"/>
    </location>
</feature>
<evidence type="ECO:0000256" key="1">
    <source>
        <dbReference type="ARBA" id="ARBA00004141"/>
    </source>
</evidence>
<feature type="transmembrane region" description="Helical" evidence="10">
    <location>
        <begin position="190"/>
        <end position="212"/>
    </location>
</feature>
<protein>
    <submittedName>
        <fullName evidence="12">SLC9C1 isoform 5</fullName>
    </submittedName>
</protein>
<feature type="transmembrane region" description="Helical" evidence="10">
    <location>
        <begin position="59"/>
        <end position="77"/>
    </location>
</feature>
<evidence type="ECO:0000313" key="12">
    <source>
        <dbReference type="EMBL" id="PNI64124.1"/>
    </source>
</evidence>
<keyword evidence="5 10" id="KW-1133">Transmembrane helix</keyword>
<evidence type="ECO:0000256" key="6">
    <source>
        <dbReference type="ARBA" id="ARBA00023053"/>
    </source>
</evidence>
<keyword evidence="6" id="KW-0915">Sodium</keyword>
<evidence type="ECO:0000256" key="9">
    <source>
        <dbReference type="ARBA" id="ARBA00023201"/>
    </source>
</evidence>
<accession>A0A2J8MX80</accession>
<keyword evidence="3" id="KW-0813">Transport</keyword>
<evidence type="ECO:0000256" key="8">
    <source>
        <dbReference type="ARBA" id="ARBA00023136"/>
    </source>
</evidence>
<evidence type="ECO:0000256" key="3">
    <source>
        <dbReference type="ARBA" id="ARBA00022448"/>
    </source>
</evidence>
<name>A0A2J8MX80_PANTR</name>
<gene>
    <name evidence="12" type="ORF">CK820_G0016227</name>
</gene>
<keyword evidence="9" id="KW-0739">Sodium transport</keyword>
<dbReference type="PANTHER" id="PTHR10110:SF87">
    <property type="entry name" value="SODIUM_HYDROGEN EXCHANGER 10"/>
    <property type="match status" value="1"/>
</dbReference>
<keyword evidence="4 10" id="KW-0812">Transmembrane</keyword>
<evidence type="ECO:0000313" key="13">
    <source>
        <dbReference type="Proteomes" id="UP000236370"/>
    </source>
</evidence>
<reference evidence="12 13" key="1">
    <citation type="submission" date="2017-12" db="EMBL/GenBank/DDBJ databases">
        <title>High-resolution comparative analysis of great ape genomes.</title>
        <authorList>
            <person name="Pollen A."/>
            <person name="Hastie A."/>
            <person name="Hormozdiari F."/>
            <person name="Dougherty M."/>
            <person name="Liu R."/>
            <person name="Chaisson M."/>
            <person name="Hoppe E."/>
            <person name="Hill C."/>
            <person name="Pang A."/>
            <person name="Hillier L."/>
            <person name="Baker C."/>
            <person name="Armstrong J."/>
            <person name="Shendure J."/>
            <person name="Paten B."/>
            <person name="Wilson R."/>
            <person name="Chao H."/>
            <person name="Schneider V."/>
            <person name="Ventura M."/>
            <person name="Kronenberg Z."/>
            <person name="Murali S."/>
            <person name="Gordon D."/>
            <person name="Cantsilieris S."/>
            <person name="Munson K."/>
            <person name="Nelson B."/>
            <person name="Raja A."/>
            <person name="Underwood J."/>
            <person name="Diekhans M."/>
            <person name="Fiddes I."/>
            <person name="Haussler D."/>
            <person name="Eichler E."/>
        </authorList>
    </citation>
    <scope>NUCLEOTIDE SEQUENCE [LARGE SCALE GENOMIC DNA]</scope>
    <source>
        <strain evidence="12">Yerkes chimp pedigree #C0471</strain>
    </source>
</reference>
<dbReference type="Pfam" id="PF00999">
    <property type="entry name" value="Na_H_Exchanger"/>
    <property type="match status" value="1"/>
</dbReference>
<sequence length="261" mass="29560">MDDHMEIVSNINLHKNFSETWLQYLRSFFFSTEDLPEVILTLSLISSIGAFLNRHLEDFPIPVPVILFLLGCSFEVLSFTSSQVQRYANAIQWMSPDLFFRIFTPVVFFTTAFDMDTYMLQKLFWQILLITIPGFLINYILVLWHLASVNQLLLKPTQRLLFSAILVSSDPMLTAAAIRDLGLSRSLISLINGESLMTSVISLITFTSIMDFDQRLQSKRNHTLGELVGMSGIFTLAIVGLLLNSTSFKAAIEETLLLESS</sequence>
<feature type="transmembrane region" description="Helical" evidence="10">
    <location>
        <begin position="124"/>
        <end position="147"/>
    </location>
</feature>
<evidence type="ECO:0000256" key="4">
    <source>
        <dbReference type="ARBA" id="ARBA00022692"/>
    </source>
</evidence>
<dbReference type="AlphaFoldDB" id="A0A2J8MX80"/>